<evidence type="ECO:0000313" key="3">
    <source>
        <dbReference type="EMBL" id="KAH7031089.1"/>
    </source>
</evidence>
<feature type="non-terminal residue" evidence="3">
    <location>
        <position position="1"/>
    </location>
</feature>
<evidence type="ECO:0000256" key="1">
    <source>
        <dbReference type="PROSITE-ProRule" id="PRU00489"/>
    </source>
</evidence>
<comment type="similarity">
    <text evidence="1">Belongs to the MT-A70-like family.</text>
</comment>
<proteinExistence type="inferred from homology"/>
<gene>
    <name evidence="3" type="ORF">B0I36DRAFT_215095</name>
</gene>
<dbReference type="GO" id="GO:0003676">
    <property type="term" value="F:nucleic acid binding"/>
    <property type="evidence" value="ECO:0007669"/>
    <property type="project" value="InterPro"/>
</dbReference>
<dbReference type="GO" id="GO:0005634">
    <property type="term" value="C:nucleus"/>
    <property type="evidence" value="ECO:0007669"/>
    <property type="project" value="TreeGrafter"/>
</dbReference>
<sequence length="353" mass="38835">SILCATPDRSVVLVDIPRSIEEAQVALRQPVPHRRLLSSEPQALPWTLPEPKAPREGIPGASSNAHSASATIAELMTLEIALAALENVRTCHNGGQWCLPRAVSRELDTSAQSRGPWPSIFVPEASHHITGTIQDTRDELLMKTASVKFDLVLLDPPWPSRSARRKKSGTNYATVSNMAEARQLITAVPVASRLAAGGLVAVWITNKPAVYDLLVGAGGVFSQWGVELVGEWIWLKVTSTGQPVFNMHSQWRKPWERLLLARPRNPNPGGSLLGGSSSNIGQDRPRKQRSVQTKVILAVPDLHSRKPNLRGLLQDLLPPDYLGLEVFARHLTAGWWAWGNEPLLFQKGEHWVE</sequence>
<dbReference type="PROSITE" id="PS51143">
    <property type="entry name" value="MT_A70"/>
    <property type="match status" value="1"/>
</dbReference>
<dbReference type="PANTHER" id="PTHR12829">
    <property type="entry name" value="N6-ADENOSINE-METHYLTRANSFERASE"/>
    <property type="match status" value="1"/>
</dbReference>
<dbReference type="PROSITE" id="PS00092">
    <property type="entry name" value="N6_MTASE"/>
    <property type="match status" value="1"/>
</dbReference>
<evidence type="ECO:0000313" key="4">
    <source>
        <dbReference type="Proteomes" id="UP000756346"/>
    </source>
</evidence>
<feature type="region of interest" description="Disordered" evidence="2">
    <location>
        <begin position="45"/>
        <end position="64"/>
    </location>
</feature>
<protein>
    <submittedName>
        <fullName evidence="3">MT-A70-domain-containing protein</fullName>
    </submittedName>
</protein>
<feature type="non-terminal residue" evidence="3">
    <location>
        <position position="353"/>
    </location>
</feature>
<dbReference type="SUPFAM" id="SSF53335">
    <property type="entry name" value="S-adenosyl-L-methionine-dependent methyltransferases"/>
    <property type="match status" value="1"/>
</dbReference>
<dbReference type="GO" id="GO:0032259">
    <property type="term" value="P:methylation"/>
    <property type="evidence" value="ECO:0007669"/>
    <property type="project" value="InterPro"/>
</dbReference>
<dbReference type="Proteomes" id="UP000756346">
    <property type="component" value="Unassembled WGS sequence"/>
</dbReference>
<accession>A0A9P8Y6C5</accession>
<evidence type="ECO:0000256" key="2">
    <source>
        <dbReference type="SAM" id="MobiDB-lite"/>
    </source>
</evidence>
<keyword evidence="4" id="KW-1185">Reference proteome</keyword>
<feature type="region of interest" description="Disordered" evidence="2">
    <location>
        <begin position="267"/>
        <end position="291"/>
    </location>
</feature>
<dbReference type="RefSeq" id="XP_046012769.1">
    <property type="nucleotide sequence ID" value="XM_046148954.1"/>
</dbReference>
<name>A0A9P8Y6C5_9PEZI</name>
<dbReference type="InterPro" id="IPR002052">
    <property type="entry name" value="DNA_methylase_N6_adenine_CS"/>
</dbReference>
<dbReference type="EMBL" id="JAGTJQ010000005">
    <property type="protein sequence ID" value="KAH7031089.1"/>
    <property type="molecule type" value="Genomic_DNA"/>
</dbReference>
<comment type="caution">
    <text evidence="3">The sequence shown here is derived from an EMBL/GenBank/DDBJ whole genome shotgun (WGS) entry which is preliminary data.</text>
</comment>
<dbReference type="Pfam" id="PF05063">
    <property type="entry name" value="MT-A70"/>
    <property type="match status" value="1"/>
</dbReference>
<dbReference type="OrthoDB" id="61116at2759"/>
<dbReference type="GeneID" id="70178500"/>
<dbReference type="InterPro" id="IPR029063">
    <property type="entry name" value="SAM-dependent_MTases_sf"/>
</dbReference>
<dbReference type="PANTHER" id="PTHR12829:SF4">
    <property type="entry name" value="N(6)-ADENINE-SPECIFIC METHYLTRANSFERASE METTL4"/>
    <property type="match status" value="1"/>
</dbReference>
<dbReference type="InterPro" id="IPR007757">
    <property type="entry name" value="MT-A70-like"/>
</dbReference>
<organism evidence="3 4">
    <name type="scientific">Microdochium trichocladiopsis</name>
    <dbReference type="NCBI Taxonomy" id="1682393"/>
    <lineage>
        <taxon>Eukaryota</taxon>
        <taxon>Fungi</taxon>
        <taxon>Dikarya</taxon>
        <taxon>Ascomycota</taxon>
        <taxon>Pezizomycotina</taxon>
        <taxon>Sordariomycetes</taxon>
        <taxon>Xylariomycetidae</taxon>
        <taxon>Xylariales</taxon>
        <taxon>Microdochiaceae</taxon>
        <taxon>Microdochium</taxon>
    </lineage>
</organism>
<dbReference type="GO" id="GO:0008168">
    <property type="term" value="F:methyltransferase activity"/>
    <property type="evidence" value="ECO:0007669"/>
    <property type="project" value="InterPro"/>
</dbReference>
<reference evidence="3" key="1">
    <citation type="journal article" date="2021" name="Nat. Commun.">
        <title>Genetic determinants of endophytism in the Arabidopsis root mycobiome.</title>
        <authorList>
            <person name="Mesny F."/>
            <person name="Miyauchi S."/>
            <person name="Thiergart T."/>
            <person name="Pickel B."/>
            <person name="Atanasova L."/>
            <person name="Karlsson M."/>
            <person name="Huettel B."/>
            <person name="Barry K.W."/>
            <person name="Haridas S."/>
            <person name="Chen C."/>
            <person name="Bauer D."/>
            <person name="Andreopoulos W."/>
            <person name="Pangilinan J."/>
            <person name="LaButti K."/>
            <person name="Riley R."/>
            <person name="Lipzen A."/>
            <person name="Clum A."/>
            <person name="Drula E."/>
            <person name="Henrissat B."/>
            <person name="Kohler A."/>
            <person name="Grigoriev I.V."/>
            <person name="Martin F.M."/>
            <person name="Hacquard S."/>
        </authorList>
    </citation>
    <scope>NUCLEOTIDE SEQUENCE</scope>
    <source>
        <strain evidence="3">MPI-CAGE-CH-0230</strain>
    </source>
</reference>
<dbReference type="AlphaFoldDB" id="A0A9P8Y6C5"/>